<keyword evidence="1" id="KW-0472">Membrane</keyword>
<protein>
    <submittedName>
        <fullName evidence="2">Uncharacterized protein</fullName>
    </submittedName>
</protein>
<evidence type="ECO:0000313" key="2">
    <source>
        <dbReference type="EMBL" id="GAA5198962.1"/>
    </source>
</evidence>
<dbReference type="RefSeq" id="WP_345637710.1">
    <property type="nucleotide sequence ID" value="NZ_BAABJQ010000035.1"/>
</dbReference>
<evidence type="ECO:0000313" key="3">
    <source>
        <dbReference type="Proteomes" id="UP001501570"/>
    </source>
</evidence>
<feature type="transmembrane region" description="Helical" evidence="1">
    <location>
        <begin position="37"/>
        <end position="58"/>
    </location>
</feature>
<organism evidence="2 3">
    <name type="scientific">Rugosimonospora acidiphila</name>
    <dbReference type="NCBI Taxonomy" id="556531"/>
    <lineage>
        <taxon>Bacteria</taxon>
        <taxon>Bacillati</taxon>
        <taxon>Actinomycetota</taxon>
        <taxon>Actinomycetes</taxon>
        <taxon>Micromonosporales</taxon>
        <taxon>Micromonosporaceae</taxon>
        <taxon>Rugosimonospora</taxon>
    </lineage>
</organism>
<sequence>MKGWVSVVLGVLLVLVGLLWSLQGFDVMGGSAMSGKTMWAVIGPIVAVVGLVLLVLGGRWARRTGGSRA</sequence>
<dbReference type="EMBL" id="BAABJQ010000035">
    <property type="protein sequence ID" value="GAA5198962.1"/>
    <property type="molecule type" value="Genomic_DNA"/>
</dbReference>
<name>A0ABP9SPX4_9ACTN</name>
<dbReference type="Proteomes" id="UP001501570">
    <property type="component" value="Unassembled WGS sequence"/>
</dbReference>
<gene>
    <name evidence="2" type="ORF">GCM10023322_73500</name>
</gene>
<reference evidence="3" key="1">
    <citation type="journal article" date="2019" name="Int. J. Syst. Evol. Microbiol.">
        <title>The Global Catalogue of Microorganisms (GCM) 10K type strain sequencing project: providing services to taxonomists for standard genome sequencing and annotation.</title>
        <authorList>
            <consortium name="The Broad Institute Genomics Platform"/>
            <consortium name="The Broad Institute Genome Sequencing Center for Infectious Disease"/>
            <person name="Wu L."/>
            <person name="Ma J."/>
        </authorList>
    </citation>
    <scope>NUCLEOTIDE SEQUENCE [LARGE SCALE GENOMIC DNA]</scope>
    <source>
        <strain evidence="3">JCM 18304</strain>
    </source>
</reference>
<keyword evidence="1" id="KW-0812">Transmembrane</keyword>
<keyword evidence="3" id="KW-1185">Reference proteome</keyword>
<proteinExistence type="predicted"/>
<keyword evidence="1" id="KW-1133">Transmembrane helix</keyword>
<comment type="caution">
    <text evidence="2">The sequence shown here is derived from an EMBL/GenBank/DDBJ whole genome shotgun (WGS) entry which is preliminary data.</text>
</comment>
<evidence type="ECO:0000256" key="1">
    <source>
        <dbReference type="SAM" id="Phobius"/>
    </source>
</evidence>
<accession>A0ABP9SPX4</accession>